<evidence type="ECO:0000313" key="13">
    <source>
        <dbReference type="Proteomes" id="UP000005808"/>
    </source>
</evidence>
<dbReference type="Proteomes" id="UP000005808">
    <property type="component" value="Unassembled WGS sequence"/>
</dbReference>
<keyword evidence="4 9" id="KW-0732">Signal</keyword>
<evidence type="ECO:0000256" key="7">
    <source>
        <dbReference type="ARBA" id="ARBA00023319"/>
    </source>
</evidence>
<dbReference type="PROSITE" id="PS00635">
    <property type="entry name" value="PILI_CHAPERONE"/>
    <property type="match status" value="1"/>
</dbReference>
<name>H1S7J5_9BURK</name>
<dbReference type="SUPFAM" id="SSF49584">
    <property type="entry name" value="Periplasmic chaperone C-domain"/>
    <property type="match status" value="1"/>
</dbReference>
<dbReference type="PANTHER" id="PTHR30251:SF2">
    <property type="entry name" value="FIMBRIAL CHAPERONE YADV-RELATED"/>
    <property type="match status" value="1"/>
</dbReference>
<gene>
    <name evidence="12" type="ORF">OR16_19610</name>
</gene>
<evidence type="ECO:0000313" key="12">
    <source>
        <dbReference type="EMBL" id="EHP41409.1"/>
    </source>
</evidence>
<dbReference type="InterPro" id="IPR016148">
    <property type="entry name" value="Pili_assmbl_chaperone_C"/>
</dbReference>
<dbReference type="GO" id="GO:0071555">
    <property type="term" value="P:cell wall organization"/>
    <property type="evidence" value="ECO:0007669"/>
    <property type="project" value="InterPro"/>
</dbReference>
<evidence type="ECO:0000256" key="1">
    <source>
        <dbReference type="ARBA" id="ARBA00004418"/>
    </source>
</evidence>
<evidence type="ECO:0000256" key="3">
    <source>
        <dbReference type="ARBA" id="ARBA00022558"/>
    </source>
</evidence>
<evidence type="ECO:0000256" key="2">
    <source>
        <dbReference type="ARBA" id="ARBA00007399"/>
    </source>
</evidence>
<dbReference type="Gene3D" id="2.60.40.10">
    <property type="entry name" value="Immunoglobulins"/>
    <property type="match status" value="2"/>
</dbReference>
<dbReference type="InterPro" id="IPR036316">
    <property type="entry name" value="Pili_assmbl_chap_C_dom_sf"/>
</dbReference>
<dbReference type="GO" id="GO:0030288">
    <property type="term" value="C:outer membrane-bounded periplasmic space"/>
    <property type="evidence" value="ECO:0007669"/>
    <property type="project" value="InterPro"/>
</dbReference>
<accession>H1S7J5</accession>
<keyword evidence="3" id="KW-1029">Fimbrium biogenesis</keyword>
<evidence type="ECO:0000256" key="5">
    <source>
        <dbReference type="ARBA" id="ARBA00022764"/>
    </source>
</evidence>
<evidence type="ECO:0000259" key="11">
    <source>
        <dbReference type="Pfam" id="PF02753"/>
    </source>
</evidence>
<dbReference type="PANTHER" id="PTHR30251">
    <property type="entry name" value="PILUS ASSEMBLY CHAPERONE"/>
    <property type="match status" value="1"/>
</dbReference>
<feature type="chain" id="PRO_5003555194" evidence="9">
    <location>
        <begin position="29"/>
        <end position="261"/>
    </location>
</feature>
<evidence type="ECO:0000256" key="6">
    <source>
        <dbReference type="ARBA" id="ARBA00023186"/>
    </source>
</evidence>
<dbReference type="RefSeq" id="WP_006159390.1">
    <property type="nucleotide sequence ID" value="NZ_AHJE01000048.1"/>
</dbReference>
<dbReference type="PRINTS" id="PR00969">
    <property type="entry name" value="CHAPERONPILI"/>
</dbReference>
<protein>
    <submittedName>
        <fullName evidence="12">Chaperone CupB2</fullName>
    </submittedName>
</protein>
<dbReference type="Pfam" id="PF02753">
    <property type="entry name" value="PapD_C"/>
    <property type="match status" value="1"/>
</dbReference>
<comment type="caution">
    <text evidence="12">The sequence shown here is derived from an EMBL/GenBank/DDBJ whole genome shotgun (WGS) entry which is preliminary data.</text>
</comment>
<keyword evidence="5" id="KW-0574">Periplasm</keyword>
<sequence length="261" mass="28279">MVSAMRSARSVFFAGAMALALSAGPAWAGLIIQGTRVIYPAAAREASVQIRNTGSLPVLMQSWIDDGRLELTPEQVKVPFTVSPAVGRVDPDNGAVLRIVYMQEPLPTDRESVFWLNVVEVPARPKDEENVLQLSYRTRIKIFFRPKNLGGDADSAPDKLTWEIASRQDVSSIDAGNATGGGANNLLEVINPTPYYVSFGDVEIKVDGKFISAGNGMVAPFGRETFAVAGGILEKKKPAAVRYEIINDYGGRRVIEKVLAK</sequence>
<dbReference type="EMBL" id="AHJE01000048">
    <property type="protein sequence ID" value="EHP41409.1"/>
    <property type="molecule type" value="Genomic_DNA"/>
</dbReference>
<feature type="domain" description="Pili assembly chaperone C-terminal" evidence="11">
    <location>
        <begin position="190"/>
        <end position="252"/>
    </location>
</feature>
<dbReference type="InterPro" id="IPR013783">
    <property type="entry name" value="Ig-like_fold"/>
</dbReference>
<dbReference type="InterPro" id="IPR016147">
    <property type="entry name" value="Pili_assmbl_chaperone_N"/>
</dbReference>
<dbReference type="SUPFAM" id="SSF49354">
    <property type="entry name" value="PapD-like"/>
    <property type="match status" value="1"/>
</dbReference>
<dbReference type="PATRIC" id="fig|1127483.3.peg.3930"/>
<dbReference type="InterPro" id="IPR008962">
    <property type="entry name" value="PapD-like_sf"/>
</dbReference>
<keyword evidence="6 8" id="KW-0143">Chaperone</keyword>
<dbReference type="InterPro" id="IPR001829">
    <property type="entry name" value="Pili_assmbl_chaperone_bac"/>
</dbReference>
<dbReference type="AlphaFoldDB" id="H1S7J5"/>
<feature type="signal peptide" evidence="9">
    <location>
        <begin position="1"/>
        <end position="28"/>
    </location>
</feature>
<reference evidence="12 13" key="1">
    <citation type="journal article" date="2012" name="J. Bacteriol.">
        <title>De Novo Genome Project of Cupriavidus basilensis OR16.</title>
        <authorList>
            <person name="Cserhati M."/>
            <person name="Kriszt B."/>
            <person name="Szoboszlay S."/>
            <person name="Toth A."/>
            <person name="Szabo I."/>
            <person name="Tancsics A."/>
            <person name="Nagy I."/>
            <person name="Horvath B."/>
            <person name="Nagy I."/>
            <person name="Kukolya J."/>
        </authorList>
    </citation>
    <scope>NUCLEOTIDE SEQUENCE [LARGE SCALE GENOMIC DNA]</scope>
    <source>
        <strain evidence="12 13">OR16</strain>
    </source>
</reference>
<evidence type="ECO:0000256" key="9">
    <source>
        <dbReference type="SAM" id="SignalP"/>
    </source>
</evidence>
<dbReference type="InterPro" id="IPR050643">
    <property type="entry name" value="Periplasmic_pilus_chap"/>
</dbReference>
<keyword evidence="7" id="KW-0393">Immunoglobulin domain</keyword>
<dbReference type="InterPro" id="IPR018046">
    <property type="entry name" value="Pili_assmbl_chaperone_CS"/>
</dbReference>
<evidence type="ECO:0000256" key="4">
    <source>
        <dbReference type="ARBA" id="ARBA00022729"/>
    </source>
</evidence>
<evidence type="ECO:0000259" key="10">
    <source>
        <dbReference type="Pfam" id="PF00345"/>
    </source>
</evidence>
<organism evidence="12 13">
    <name type="scientific">Cupriavidus basilensis OR16</name>
    <dbReference type="NCBI Taxonomy" id="1127483"/>
    <lineage>
        <taxon>Bacteria</taxon>
        <taxon>Pseudomonadati</taxon>
        <taxon>Pseudomonadota</taxon>
        <taxon>Betaproteobacteria</taxon>
        <taxon>Burkholderiales</taxon>
        <taxon>Burkholderiaceae</taxon>
        <taxon>Cupriavidus</taxon>
    </lineage>
</organism>
<comment type="subcellular location">
    <subcellularLocation>
        <location evidence="1 8">Periplasm</location>
    </subcellularLocation>
</comment>
<comment type="similarity">
    <text evidence="2 8">Belongs to the periplasmic pilus chaperone family.</text>
</comment>
<dbReference type="Pfam" id="PF00345">
    <property type="entry name" value="PapD_N"/>
    <property type="match status" value="1"/>
</dbReference>
<evidence type="ECO:0000256" key="8">
    <source>
        <dbReference type="RuleBase" id="RU003918"/>
    </source>
</evidence>
<proteinExistence type="inferred from homology"/>
<feature type="domain" description="Pili assembly chaperone N-terminal" evidence="10">
    <location>
        <begin position="29"/>
        <end position="149"/>
    </location>
</feature>